<dbReference type="Proteomes" id="UP001596540">
    <property type="component" value="Unassembled WGS sequence"/>
</dbReference>
<evidence type="ECO:0000259" key="6">
    <source>
        <dbReference type="PROSITE" id="PS50850"/>
    </source>
</evidence>
<evidence type="ECO:0000256" key="2">
    <source>
        <dbReference type="ARBA" id="ARBA00022692"/>
    </source>
</evidence>
<feature type="transmembrane region" description="Helical" evidence="5">
    <location>
        <begin position="114"/>
        <end position="135"/>
    </location>
</feature>
<feature type="domain" description="Major facilitator superfamily (MFS) profile" evidence="6">
    <location>
        <begin position="19"/>
        <end position="495"/>
    </location>
</feature>
<feature type="transmembrane region" description="Helical" evidence="5">
    <location>
        <begin position="175"/>
        <end position="194"/>
    </location>
</feature>
<feature type="transmembrane region" description="Helical" evidence="5">
    <location>
        <begin position="305"/>
        <end position="325"/>
    </location>
</feature>
<dbReference type="PANTHER" id="PTHR42718:SF42">
    <property type="entry name" value="EXPORT PROTEIN"/>
    <property type="match status" value="1"/>
</dbReference>
<protein>
    <submittedName>
        <fullName evidence="7">MFS transporter</fullName>
    </submittedName>
</protein>
<dbReference type="Gene3D" id="1.20.1720.10">
    <property type="entry name" value="Multidrug resistance protein D"/>
    <property type="match status" value="1"/>
</dbReference>
<sequence>MGPRISAPHGQGHPRRWRVLGAVSGALSLVVIDNTVLSVALPSLATDLGATIAQQQAVVDAYVIVFAGLLIAAGTAADRWGRRRVLLCGLALLAVAATAAAAAWSVWWLVAMRALMGAGAAMVMPSTLAVLVGVFPEHERPRAFAVWGAVAAAALAAGPVLGGALVQAWSWPAVFAMNAPVALCAGLAVARVVPESRDPRRRPLDTVGAALTTSAMVGTVSAVIAAGERGPFTPAALAGAVLALASVTVLLRRHRAGRAAVADFVLYRNRRFAAGSAAAALLTFGTGSVLFVLTQYLQLGQGLDAARAGLAVLPLAAGTVMGSAAGGRAPAVIGSRACIVAGFTVAAAGLGVLALLEPESHYLTVAAGLGLAGVGTGFSSPATTSMVLGAVPAGRAATGSAMHDTHQQLGIALGVAVLGAVLGTAYRAALPEGVPRPAASSLAATLDHAAITGDAALADAARAAFAHAQSVSLAMSAVFALLGAAVAAALLRDPDPR</sequence>
<keyword evidence="2 5" id="KW-0812">Transmembrane</keyword>
<organism evidence="7 8">
    <name type="scientific">Marinactinospora rubrisoli</name>
    <dbReference type="NCBI Taxonomy" id="2715399"/>
    <lineage>
        <taxon>Bacteria</taxon>
        <taxon>Bacillati</taxon>
        <taxon>Actinomycetota</taxon>
        <taxon>Actinomycetes</taxon>
        <taxon>Streptosporangiales</taxon>
        <taxon>Nocardiopsidaceae</taxon>
        <taxon>Marinactinospora</taxon>
    </lineage>
</organism>
<feature type="transmembrane region" description="Helical" evidence="5">
    <location>
        <begin position="471"/>
        <end position="491"/>
    </location>
</feature>
<gene>
    <name evidence="7" type="ORF">ACFQRF_24445</name>
</gene>
<evidence type="ECO:0000256" key="4">
    <source>
        <dbReference type="ARBA" id="ARBA00023136"/>
    </source>
</evidence>
<evidence type="ECO:0000256" key="5">
    <source>
        <dbReference type="SAM" id="Phobius"/>
    </source>
</evidence>
<proteinExistence type="predicted"/>
<dbReference type="EMBL" id="JBHTBH010000014">
    <property type="protein sequence ID" value="MFC7330889.1"/>
    <property type="molecule type" value="Genomic_DNA"/>
</dbReference>
<feature type="transmembrane region" description="Helical" evidence="5">
    <location>
        <begin position="61"/>
        <end position="78"/>
    </location>
</feature>
<dbReference type="Gene3D" id="1.20.1250.20">
    <property type="entry name" value="MFS general substrate transporter like domains"/>
    <property type="match status" value="1"/>
</dbReference>
<dbReference type="InterPro" id="IPR011701">
    <property type="entry name" value="MFS"/>
</dbReference>
<dbReference type="InterPro" id="IPR020846">
    <property type="entry name" value="MFS_dom"/>
</dbReference>
<feature type="transmembrane region" description="Helical" evidence="5">
    <location>
        <begin position="362"/>
        <end position="388"/>
    </location>
</feature>
<dbReference type="InterPro" id="IPR005829">
    <property type="entry name" value="Sugar_transporter_CS"/>
</dbReference>
<feature type="transmembrane region" description="Helical" evidence="5">
    <location>
        <begin position="144"/>
        <end position="169"/>
    </location>
</feature>
<dbReference type="PRINTS" id="PR01036">
    <property type="entry name" value="TCRTETB"/>
</dbReference>
<feature type="transmembrane region" description="Helical" evidence="5">
    <location>
        <begin position="206"/>
        <end position="226"/>
    </location>
</feature>
<reference evidence="8" key="1">
    <citation type="journal article" date="2019" name="Int. J. Syst. Evol. Microbiol.">
        <title>The Global Catalogue of Microorganisms (GCM) 10K type strain sequencing project: providing services to taxonomists for standard genome sequencing and annotation.</title>
        <authorList>
            <consortium name="The Broad Institute Genomics Platform"/>
            <consortium name="The Broad Institute Genome Sequencing Center for Infectious Disease"/>
            <person name="Wu L."/>
            <person name="Ma J."/>
        </authorList>
    </citation>
    <scope>NUCLEOTIDE SEQUENCE [LARGE SCALE GENOMIC DNA]</scope>
    <source>
        <strain evidence="8">CGMCC 4.7382</strain>
    </source>
</reference>
<name>A0ABW2KPC3_9ACTN</name>
<dbReference type="InterPro" id="IPR036259">
    <property type="entry name" value="MFS_trans_sf"/>
</dbReference>
<accession>A0ABW2KPC3</accession>
<evidence type="ECO:0000256" key="1">
    <source>
        <dbReference type="ARBA" id="ARBA00004651"/>
    </source>
</evidence>
<feature type="transmembrane region" description="Helical" evidence="5">
    <location>
        <begin position="232"/>
        <end position="251"/>
    </location>
</feature>
<dbReference type="PANTHER" id="PTHR42718">
    <property type="entry name" value="MAJOR FACILITATOR SUPERFAMILY MULTIDRUG TRANSPORTER MFSC"/>
    <property type="match status" value="1"/>
</dbReference>
<feature type="transmembrane region" description="Helical" evidence="5">
    <location>
        <begin position="409"/>
        <end position="429"/>
    </location>
</feature>
<dbReference type="Pfam" id="PF07690">
    <property type="entry name" value="MFS_1"/>
    <property type="match status" value="1"/>
</dbReference>
<dbReference type="RefSeq" id="WP_379873528.1">
    <property type="nucleotide sequence ID" value="NZ_JBHTBH010000014.1"/>
</dbReference>
<dbReference type="CDD" id="cd17321">
    <property type="entry name" value="MFS_MMR_MDR_like"/>
    <property type="match status" value="1"/>
</dbReference>
<dbReference type="PROSITE" id="PS50850">
    <property type="entry name" value="MFS"/>
    <property type="match status" value="1"/>
</dbReference>
<keyword evidence="4 5" id="KW-0472">Membrane</keyword>
<feature type="transmembrane region" description="Helical" evidence="5">
    <location>
        <begin position="20"/>
        <end position="41"/>
    </location>
</feature>
<dbReference type="SUPFAM" id="SSF103473">
    <property type="entry name" value="MFS general substrate transporter"/>
    <property type="match status" value="1"/>
</dbReference>
<feature type="transmembrane region" description="Helical" evidence="5">
    <location>
        <begin position="85"/>
        <end position="108"/>
    </location>
</feature>
<dbReference type="PROSITE" id="PS00216">
    <property type="entry name" value="SUGAR_TRANSPORT_1"/>
    <property type="match status" value="1"/>
</dbReference>
<comment type="caution">
    <text evidence="7">The sequence shown here is derived from an EMBL/GenBank/DDBJ whole genome shotgun (WGS) entry which is preliminary data.</text>
</comment>
<evidence type="ECO:0000256" key="3">
    <source>
        <dbReference type="ARBA" id="ARBA00022989"/>
    </source>
</evidence>
<feature type="transmembrane region" description="Helical" evidence="5">
    <location>
        <begin position="272"/>
        <end position="293"/>
    </location>
</feature>
<keyword evidence="3 5" id="KW-1133">Transmembrane helix</keyword>
<evidence type="ECO:0000313" key="7">
    <source>
        <dbReference type="EMBL" id="MFC7330889.1"/>
    </source>
</evidence>
<comment type="subcellular location">
    <subcellularLocation>
        <location evidence="1">Cell membrane</location>
        <topology evidence="1">Multi-pass membrane protein</topology>
    </subcellularLocation>
</comment>
<feature type="transmembrane region" description="Helical" evidence="5">
    <location>
        <begin position="337"/>
        <end position="356"/>
    </location>
</feature>
<evidence type="ECO:0000313" key="8">
    <source>
        <dbReference type="Proteomes" id="UP001596540"/>
    </source>
</evidence>
<keyword evidence="8" id="KW-1185">Reference proteome</keyword>